<dbReference type="EMBL" id="QJKH01000002">
    <property type="protein sequence ID" value="PXX80978.1"/>
    <property type="molecule type" value="Genomic_DNA"/>
</dbReference>
<evidence type="ECO:0000313" key="2">
    <source>
        <dbReference type="EMBL" id="MDY5169030.1"/>
    </source>
</evidence>
<dbReference type="GO" id="GO:0008289">
    <property type="term" value="F:lipid binding"/>
    <property type="evidence" value="ECO:0007669"/>
    <property type="project" value="UniProtKB-KW"/>
</dbReference>
<accession>A0A318KVT1</accession>
<dbReference type="PROSITE" id="PS51482">
    <property type="entry name" value="DEGV"/>
    <property type="match status" value="1"/>
</dbReference>
<keyword evidence="1" id="KW-0446">Lipid-binding</keyword>
<dbReference type="Pfam" id="PF02645">
    <property type="entry name" value="DegV"/>
    <property type="match status" value="1"/>
</dbReference>
<dbReference type="GeneID" id="94441196"/>
<dbReference type="Proteomes" id="UP000247612">
    <property type="component" value="Unassembled WGS sequence"/>
</dbReference>
<reference evidence="3 4" key="1">
    <citation type="submission" date="2018-05" db="EMBL/GenBank/DDBJ databases">
        <title>Genomic Encyclopedia of Type Strains, Phase IV (KMG-IV): sequencing the most valuable type-strain genomes for metagenomic binning, comparative biology and taxonomic classification.</title>
        <authorList>
            <person name="Goeker M."/>
        </authorList>
    </citation>
    <scope>NUCLEOTIDE SEQUENCE [LARGE SCALE GENOMIC DNA]</scope>
    <source>
        <strain evidence="3 4">JC118</strain>
    </source>
</reference>
<dbReference type="NCBIfam" id="TIGR00762">
    <property type="entry name" value="DegV"/>
    <property type="match status" value="1"/>
</dbReference>
<comment type="caution">
    <text evidence="3">The sequence shown here is derived from an EMBL/GenBank/DDBJ whole genome shotgun (WGS) entry which is preliminary data.</text>
</comment>
<dbReference type="AlphaFoldDB" id="A0A318KVT1"/>
<sequence>MKVAFVTDTSCGVSPAEMKKKDIICIPLQIVFVDQDKTLLDFVDTSNAEIYKLIREEQRMTTSIPPLGLIEKIFDDIKKQGYDTVFCIPINAGLSSAYNAYRLAAENIGLKFIHVDIYTTACMQKYCIELAHKMYNEGVAMEDIIAKIQDIGDTGLTLVMPGDLDHLKRGGRLTPLAATLAGLLKIKPILKIDKSCLGKIDVFDKVRTYNKAVDRMVQELINRKVDDNYMIYVANSDSLEQAEYVRDRLQEQFPNHEIEICDLVSVISVHTGCECVGIQAFKK</sequence>
<dbReference type="PANTHER" id="PTHR33434">
    <property type="entry name" value="DEGV DOMAIN-CONTAINING PROTEIN DR_1986-RELATED"/>
    <property type="match status" value="1"/>
</dbReference>
<dbReference type="InterPro" id="IPR003797">
    <property type="entry name" value="DegV"/>
</dbReference>
<dbReference type="Proteomes" id="UP001276902">
    <property type="component" value="Unassembled WGS sequence"/>
</dbReference>
<dbReference type="SUPFAM" id="SSF82549">
    <property type="entry name" value="DAK1/DegV-like"/>
    <property type="match status" value="1"/>
</dbReference>
<dbReference type="Gene3D" id="3.40.50.10170">
    <property type="match status" value="1"/>
</dbReference>
<dbReference type="RefSeq" id="WP_022938752.1">
    <property type="nucleotide sequence ID" value="NZ_BAABZA010000002.1"/>
</dbReference>
<dbReference type="InterPro" id="IPR050270">
    <property type="entry name" value="DegV_domain_contain"/>
</dbReference>
<reference evidence="2" key="2">
    <citation type="submission" date="2022-03" db="EMBL/GenBank/DDBJ databases">
        <title>First case of bacteraemia caused by Dielma fastidiosa in a patient hospitalised with diverticulitis.</title>
        <authorList>
            <person name="Forman-Ankjaer B."/>
            <person name="Hvid-Jensen F."/>
            <person name="Kobel C.M."/>
            <person name="Greve T."/>
        </authorList>
    </citation>
    <scope>NUCLEOTIDE SEQUENCE</scope>
    <source>
        <strain evidence="2">AUH_DF_2021</strain>
    </source>
</reference>
<organism evidence="3 4">
    <name type="scientific">Dielma fastidiosa</name>
    <dbReference type="NCBI Taxonomy" id="1034346"/>
    <lineage>
        <taxon>Bacteria</taxon>
        <taxon>Bacillati</taxon>
        <taxon>Bacillota</taxon>
        <taxon>Erysipelotrichia</taxon>
        <taxon>Erysipelotrichales</taxon>
        <taxon>Erysipelotrichaceae</taxon>
        <taxon>Dielma</taxon>
    </lineage>
</organism>
<name>A0A318KVT1_9FIRM</name>
<proteinExistence type="predicted"/>
<evidence type="ECO:0000313" key="3">
    <source>
        <dbReference type="EMBL" id="PXX80978.1"/>
    </source>
</evidence>
<dbReference type="Gene3D" id="3.30.1180.10">
    <property type="match status" value="1"/>
</dbReference>
<protein>
    <submittedName>
        <fullName evidence="2 3">DegV family protein</fullName>
    </submittedName>
</protein>
<dbReference type="STRING" id="1034346.GCA_000313565_02467"/>
<evidence type="ECO:0000313" key="4">
    <source>
        <dbReference type="Proteomes" id="UP000247612"/>
    </source>
</evidence>
<dbReference type="PANTHER" id="PTHR33434:SF2">
    <property type="entry name" value="FATTY ACID-BINDING PROTEIN TM_1468"/>
    <property type="match status" value="1"/>
</dbReference>
<dbReference type="EMBL" id="JALDAW010000022">
    <property type="protein sequence ID" value="MDY5169030.1"/>
    <property type="molecule type" value="Genomic_DNA"/>
</dbReference>
<dbReference type="InterPro" id="IPR043168">
    <property type="entry name" value="DegV_C"/>
</dbReference>
<keyword evidence="4" id="KW-1185">Reference proteome</keyword>
<evidence type="ECO:0000256" key="1">
    <source>
        <dbReference type="ARBA" id="ARBA00023121"/>
    </source>
</evidence>
<gene>
    <name evidence="3" type="ORF">DES51_10296</name>
    <name evidence="2" type="ORF">MQE39_13000</name>
</gene>